<dbReference type="PANTHER" id="PTHR43464:SF19">
    <property type="entry name" value="UBIQUINONE BIOSYNTHESIS O-METHYLTRANSFERASE, MITOCHONDRIAL"/>
    <property type="match status" value="1"/>
</dbReference>
<dbReference type="SUPFAM" id="SSF53335">
    <property type="entry name" value="S-adenosyl-L-methionine-dependent methyltransferases"/>
    <property type="match status" value="1"/>
</dbReference>
<dbReference type="Gene3D" id="3.40.50.150">
    <property type="entry name" value="Vaccinia Virus protein VP39"/>
    <property type="match status" value="1"/>
</dbReference>
<name>A0A3N1MEX4_9PROT</name>
<evidence type="ECO:0000313" key="5">
    <source>
        <dbReference type="Proteomes" id="UP000278222"/>
    </source>
</evidence>
<proteinExistence type="predicted"/>
<dbReference type="Pfam" id="PF13489">
    <property type="entry name" value="Methyltransf_23"/>
    <property type="match status" value="1"/>
</dbReference>
<protein>
    <submittedName>
        <fullName evidence="4">Methyltransferase family protein</fullName>
    </submittedName>
</protein>
<keyword evidence="2 4" id="KW-0808">Transferase</keyword>
<sequence>MGPSHVPIWRQMIGLVEEADLSDRSVLDFGCNQGGFLRTLHALRPFRFGLGVDIAVESLAAAQAMKGSLPLDFQPADRLAQHDGRFDIAFSHEVVYLVPDVAHHARQVLAALRPGGVYYAATACHTGNRLWPLWRRLIEERSRLEFPDRSLDDYAAAFHEAGFSVGMRSFGPGGFAPYKPHSDSDYYPTVEDRMYAMTDAKVLFRLVKAE</sequence>
<evidence type="ECO:0000256" key="1">
    <source>
        <dbReference type="ARBA" id="ARBA00022603"/>
    </source>
</evidence>
<evidence type="ECO:0000313" key="4">
    <source>
        <dbReference type="EMBL" id="ROQ01849.1"/>
    </source>
</evidence>
<keyword evidence="3" id="KW-0949">S-adenosyl-L-methionine</keyword>
<comment type="caution">
    <text evidence="4">The sequence shown here is derived from an EMBL/GenBank/DDBJ whole genome shotgun (WGS) entry which is preliminary data.</text>
</comment>
<dbReference type="InterPro" id="IPR029063">
    <property type="entry name" value="SAM-dependent_MTases_sf"/>
</dbReference>
<organism evidence="4 5">
    <name type="scientific">Stella humosa</name>
    <dbReference type="NCBI Taxonomy" id="94"/>
    <lineage>
        <taxon>Bacteria</taxon>
        <taxon>Pseudomonadati</taxon>
        <taxon>Pseudomonadota</taxon>
        <taxon>Alphaproteobacteria</taxon>
        <taxon>Rhodospirillales</taxon>
        <taxon>Stellaceae</taxon>
        <taxon>Stella</taxon>
    </lineage>
</organism>
<dbReference type="CDD" id="cd02440">
    <property type="entry name" value="AdoMet_MTases"/>
    <property type="match status" value="1"/>
</dbReference>
<gene>
    <name evidence="4" type="ORF">EDC65_1036</name>
</gene>
<dbReference type="GO" id="GO:0008168">
    <property type="term" value="F:methyltransferase activity"/>
    <property type="evidence" value="ECO:0007669"/>
    <property type="project" value="UniProtKB-KW"/>
</dbReference>
<dbReference type="EMBL" id="RJKX01000011">
    <property type="protein sequence ID" value="ROQ01849.1"/>
    <property type="molecule type" value="Genomic_DNA"/>
</dbReference>
<evidence type="ECO:0000256" key="2">
    <source>
        <dbReference type="ARBA" id="ARBA00022679"/>
    </source>
</evidence>
<keyword evidence="5" id="KW-1185">Reference proteome</keyword>
<dbReference type="GO" id="GO:0032259">
    <property type="term" value="P:methylation"/>
    <property type="evidence" value="ECO:0007669"/>
    <property type="project" value="UniProtKB-KW"/>
</dbReference>
<evidence type="ECO:0000256" key="3">
    <source>
        <dbReference type="ARBA" id="ARBA00022691"/>
    </source>
</evidence>
<reference evidence="4 5" key="1">
    <citation type="submission" date="2018-11" db="EMBL/GenBank/DDBJ databases">
        <title>Genomic Encyclopedia of Type Strains, Phase IV (KMG-IV): sequencing the most valuable type-strain genomes for metagenomic binning, comparative biology and taxonomic classification.</title>
        <authorList>
            <person name="Goeker M."/>
        </authorList>
    </citation>
    <scope>NUCLEOTIDE SEQUENCE [LARGE SCALE GENOMIC DNA]</scope>
    <source>
        <strain evidence="4 5">DSM 5900</strain>
    </source>
</reference>
<keyword evidence="1 4" id="KW-0489">Methyltransferase</keyword>
<dbReference type="AlphaFoldDB" id="A0A3N1MEX4"/>
<accession>A0A3N1MEX4</accession>
<dbReference type="Proteomes" id="UP000278222">
    <property type="component" value="Unassembled WGS sequence"/>
</dbReference>
<dbReference type="PANTHER" id="PTHR43464">
    <property type="entry name" value="METHYLTRANSFERASE"/>
    <property type="match status" value="1"/>
</dbReference>